<dbReference type="PANTHER" id="PTHR34220">
    <property type="entry name" value="SENSOR HISTIDINE KINASE YPDA"/>
    <property type="match status" value="1"/>
</dbReference>
<feature type="transmembrane region" description="Helical" evidence="1">
    <location>
        <begin position="87"/>
        <end position="109"/>
    </location>
</feature>
<dbReference type="InterPro" id="IPR010559">
    <property type="entry name" value="Sig_transdc_His_kin_internal"/>
</dbReference>
<feature type="transmembrane region" description="Helical" evidence="1">
    <location>
        <begin position="133"/>
        <end position="154"/>
    </location>
</feature>
<keyword evidence="4" id="KW-1185">Reference proteome</keyword>
<dbReference type="OrthoDB" id="2514702at2"/>
<evidence type="ECO:0000256" key="1">
    <source>
        <dbReference type="SAM" id="Phobius"/>
    </source>
</evidence>
<dbReference type="Proteomes" id="UP000554837">
    <property type="component" value="Unassembled WGS sequence"/>
</dbReference>
<accession>A0A840S108</accession>
<organism evidence="3 4">
    <name type="scientific">Inhella inkyongensis</name>
    <dbReference type="NCBI Taxonomy" id="392593"/>
    <lineage>
        <taxon>Bacteria</taxon>
        <taxon>Pseudomonadati</taxon>
        <taxon>Pseudomonadota</taxon>
        <taxon>Betaproteobacteria</taxon>
        <taxon>Burkholderiales</taxon>
        <taxon>Sphaerotilaceae</taxon>
        <taxon>Inhella</taxon>
    </lineage>
</organism>
<keyword evidence="1" id="KW-0812">Transmembrane</keyword>
<dbReference type="AlphaFoldDB" id="A0A840S108"/>
<evidence type="ECO:0000313" key="3">
    <source>
        <dbReference type="EMBL" id="MBB5203202.1"/>
    </source>
</evidence>
<keyword evidence="1" id="KW-1133">Transmembrane helix</keyword>
<comment type="caution">
    <text evidence="3">The sequence shown here is derived from an EMBL/GenBank/DDBJ whole genome shotgun (WGS) entry which is preliminary data.</text>
</comment>
<dbReference type="GO" id="GO:0000155">
    <property type="term" value="F:phosphorelay sensor kinase activity"/>
    <property type="evidence" value="ECO:0007669"/>
    <property type="project" value="InterPro"/>
</dbReference>
<dbReference type="GO" id="GO:0016020">
    <property type="term" value="C:membrane"/>
    <property type="evidence" value="ECO:0007669"/>
    <property type="project" value="InterPro"/>
</dbReference>
<protein>
    <recommendedName>
        <fullName evidence="2">Signal transduction histidine kinase internal region domain-containing protein</fullName>
    </recommendedName>
</protein>
<gene>
    <name evidence="3" type="ORF">HNQ51_000495</name>
</gene>
<feature type="domain" description="Signal transduction histidine kinase internal region" evidence="2">
    <location>
        <begin position="174"/>
        <end position="253"/>
    </location>
</feature>
<evidence type="ECO:0000313" key="4">
    <source>
        <dbReference type="Proteomes" id="UP000554837"/>
    </source>
</evidence>
<dbReference type="RefSeq" id="WP_138857727.1">
    <property type="nucleotide sequence ID" value="NZ_CP040709.1"/>
</dbReference>
<feature type="transmembrane region" description="Helical" evidence="1">
    <location>
        <begin position="54"/>
        <end position="75"/>
    </location>
</feature>
<dbReference type="SUPFAM" id="SSF55874">
    <property type="entry name" value="ATPase domain of HSP90 chaperone/DNA topoisomerase II/histidine kinase"/>
    <property type="match status" value="1"/>
</dbReference>
<name>A0A840S108_9BURK</name>
<dbReference type="InterPro" id="IPR036890">
    <property type="entry name" value="HATPase_C_sf"/>
</dbReference>
<feature type="transmembrane region" description="Helical" evidence="1">
    <location>
        <begin position="12"/>
        <end position="34"/>
    </location>
</feature>
<reference evidence="3 4" key="1">
    <citation type="submission" date="2020-08" db="EMBL/GenBank/DDBJ databases">
        <title>Genomic Encyclopedia of Type Strains, Phase IV (KMG-IV): sequencing the most valuable type-strain genomes for metagenomic binning, comparative biology and taxonomic classification.</title>
        <authorList>
            <person name="Goeker M."/>
        </authorList>
    </citation>
    <scope>NUCLEOTIDE SEQUENCE [LARGE SCALE GENOMIC DNA]</scope>
    <source>
        <strain evidence="3 4">DSM 23958</strain>
    </source>
</reference>
<dbReference type="EMBL" id="JACHHO010000001">
    <property type="protein sequence ID" value="MBB5203202.1"/>
    <property type="molecule type" value="Genomic_DNA"/>
</dbReference>
<keyword evidence="1" id="KW-0472">Membrane</keyword>
<sequence>MSAMTGATRAPQSPLLGVGAVMLGWSLVAVVLALSRSADLVRAGKDASLWLAWWGAWPSLLPHMVYSGLVAWILRTRPDLLQRPARLLLWGLLLTPLYAVLIRPLWLAIRFSTRGGDWSTYGAQLVAPQRTDLWLLSVVMLAGLAVQLSLAWLAHSRAQEEEALRVDEANLQLRLQLLQGQLEPHFMFNTLNSIAALVRGAEREVALGALTRLSELLRYSLRASQQQWVSVADELRFVDDYVALQRLRFGDALQWQAEVQPDEWSRWACPPLLLQPLVENAVRYGLESGEPGVIRFSVQGHAKRLQIELDNPRSADAHLMAGHGVGLSKTRERVQMLYGSQASLSTDAQPHHFHLTLNLPLRDLDGTLESSDR</sequence>
<dbReference type="Pfam" id="PF06580">
    <property type="entry name" value="His_kinase"/>
    <property type="match status" value="1"/>
</dbReference>
<dbReference type="InterPro" id="IPR050640">
    <property type="entry name" value="Bact_2-comp_sensor_kinase"/>
</dbReference>
<dbReference type="Gene3D" id="3.30.565.10">
    <property type="entry name" value="Histidine kinase-like ATPase, C-terminal domain"/>
    <property type="match status" value="1"/>
</dbReference>
<evidence type="ECO:0000259" key="2">
    <source>
        <dbReference type="Pfam" id="PF06580"/>
    </source>
</evidence>
<proteinExistence type="predicted"/>
<dbReference type="PANTHER" id="PTHR34220:SF7">
    <property type="entry name" value="SENSOR HISTIDINE KINASE YPDA"/>
    <property type="match status" value="1"/>
</dbReference>